<dbReference type="AlphaFoldDB" id="A0ABD3C4N4"/>
<protein>
    <submittedName>
        <fullName evidence="4">3-ketoacyl-CoA synthase 5</fullName>
        <ecNumber evidence="4">2.3.1.199</ecNumber>
    </submittedName>
</protein>
<evidence type="ECO:0000313" key="4">
    <source>
        <dbReference type="EMBL" id="KAL3624539.1"/>
    </source>
</evidence>
<dbReference type="PANTHER" id="PTHR31561">
    <property type="entry name" value="3-KETOACYL-COA SYNTHASE"/>
    <property type="match status" value="1"/>
</dbReference>
<dbReference type="InterPro" id="IPR013601">
    <property type="entry name" value="FAE1_typ3_polyketide_synth"/>
</dbReference>
<sequence length="131" mass="14646">MATRVGHVVRTHKWGDDKSYRCVSQEEDSEGNVGIKLNIDLMAIAGEALKSNITTIGPLVLPASEQLLFALNLIRRKLFDSKLKPYIPDFKQAFEHFCIHAGGRAVIDEMQKSLRLTEEQVEASTMDGDDD</sequence>
<dbReference type="EMBL" id="JAVIJP010000053">
    <property type="protein sequence ID" value="KAL3624539.1"/>
    <property type="molecule type" value="Genomic_DNA"/>
</dbReference>
<dbReference type="SUPFAM" id="SSF53901">
    <property type="entry name" value="Thiolase-like"/>
    <property type="match status" value="1"/>
</dbReference>
<name>A0ABD3C4N4_9LAMI</name>
<comment type="catalytic activity">
    <reaction evidence="2">
        <text>a very-long-chain acyl-CoA + malonyl-CoA + H(+) = a very-long-chain 3-oxoacyl-CoA + CO2 + CoA</text>
        <dbReference type="Rhea" id="RHEA:32727"/>
        <dbReference type="ChEBI" id="CHEBI:15378"/>
        <dbReference type="ChEBI" id="CHEBI:16526"/>
        <dbReference type="ChEBI" id="CHEBI:57287"/>
        <dbReference type="ChEBI" id="CHEBI:57384"/>
        <dbReference type="ChEBI" id="CHEBI:90725"/>
        <dbReference type="ChEBI" id="CHEBI:90736"/>
        <dbReference type="EC" id="2.3.1.199"/>
    </reaction>
</comment>
<feature type="domain" description="FAE" evidence="3">
    <location>
        <begin position="4"/>
        <end position="78"/>
    </location>
</feature>
<accession>A0ABD3C4N4</accession>
<comment type="caution">
    <text evidence="4">The sequence shown here is derived from an EMBL/GenBank/DDBJ whole genome shotgun (WGS) entry which is preliminary data.</text>
</comment>
<dbReference type="InterPro" id="IPR016039">
    <property type="entry name" value="Thiolase-like"/>
</dbReference>
<dbReference type="EC" id="2.3.1.199" evidence="4"/>
<evidence type="ECO:0000256" key="1">
    <source>
        <dbReference type="ARBA" id="ARBA00023315"/>
    </source>
</evidence>
<reference evidence="5" key="1">
    <citation type="journal article" date="2024" name="IScience">
        <title>Strigolactones Initiate the Formation of Haustorium-like Structures in Castilleja.</title>
        <authorList>
            <person name="Buerger M."/>
            <person name="Peterson D."/>
            <person name="Chory J."/>
        </authorList>
    </citation>
    <scope>NUCLEOTIDE SEQUENCE [LARGE SCALE GENOMIC DNA]</scope>
</reference>
<evidence type="ECO:0000259" key="3">
    <source>
        <dbReference type="Pfam" id="PF08392"/>
    </source>
</evidence>
<keyword evidence="4" id="KW-0808">Transferase</keyword>
<dbReference type="Gene3D" id="3.40.47.10">
    <property type="match status" value="1"/>
</dbReference>
<evidence type="ECO:0000256" key="2">
    <source>
        <dbReference type="ARBA" id="ARBA00047375"/>
    </source>
</evidence>
<evidence type="ECO:0000313" key="5">
    <source>
        <dbReference type="Proteomes" id="UP001632038"/>
    </source>
</evidence>
<proteinExistence type="predicted"/>
<keyword evidence="5" id="KW-1185">Reference proteome</keyword>
<dbReference type="Pfam" id="PF08392">
    <property type="entry name" value="FAE1_CUT1_RppA"/>
    <property type="match status" value="1"/>
</dbReference>
<dbReference type="GO" id="GO:0009922">
    <property type="term" value="F:fatty acid elongase activity"/>
    <property type="evidence" value="ECO:0007669"/>
    <property type="project" value="UniProtKB-EC"/>
</dbReference>
<dbReference type="InterPro" id="IPR012392">
    <property type="entry name" value="3-ktacl-CoA_syn"/>
</dbReference>
<gene>
    <name evidence="4" type="primary">KCS5</name>
    <name evidence="4" type="ORF">CASFOL_031207</name>
</gene>
<organism evidence="4 5">
    <name type="scientific">Castilleja foliolosa</name>
    <dbReference type="NCBI Taxonomy" id="1961234"/>
    <lineage>
        <taxon>Eukaryota</taxon>
        <taxon>Viridiplantae</taxon>
        <taxon>Streptophyta</taxon>
        <taxon>Embryophyta</taxon>
        <taxon>Tracheophyta</taxon>
        <taxon>Spermatophyta</taxon>
        <taxon>Magnoliopsida</taxon>
        <taxon>eudicotyledons</taxon>
        <taxon>Gunneridae</taxon>
        <taxon>Pentapetalae</taxon>
        <taxon>asterids</taxon>
        <taxon>lamiids</taxon>
        <taxon>Lamiales</taxon>
        <taxon>Orobanchaceae</taxon>
        <taxon>Pedicularideae</taxon>
        <taxon>Castillejinae</taxon>
        <taxon>Castilleja</taxon>
    </lineage>
</organism>
<dbReference type="Proteomes" id="UP001632038">
    <property type="component" value="Unassembled WGS sequence"/>
</dbReference>
<keyword evidence="1 4" id="KW-0012">Acyltransferase</keyword>